<evidence type="ECO:0000256" key="1">
    <source>
        <dbReference type="ARBA" id="ARBA00004141"/>
    </source>
</evidence>
<dbReference type="Proteomes" id="UP001384579">
    <property type="component" value="Unassembled WGS sequence"/>
</dbReference>
<feature type="non-terminal residue" evidence="9">
    <location>
        <position position="1"/>
    </location>
</feature>
<reference evidence="9 10" key="1">
    <citation type="journal article" date="2020" name="Harmful Algae">
        <title>Molecular and morphological characterization of a novel dihydroanatoxin-a producing Microcoleus species (cyanobacteria) from the Russian River, California, USA.</title>
        <authorList>
            <person name="Conklin K.Y."/>
            <person name="Stancheva R."/>
            <person name="Otten T.G."/>
            <person name="Fadness R."/>
            <person name="Boyer G.L."/>
            <person name="Read B."/>
            <person name="Zhang X."/>
            <person name="Sheath R.G."/>
        </authorList>
    </citation>
    <scope>NUCLEOTIDE SEQUENCE [LARGE SCALE GENOMIC DNA]</scope>
    <source>
        <strain evidence="9 10">PTRS2</strain>
    </source>
</reference>
<evidence type="ECO:0000313" key="10">
    <source>
        <dbReference type="Proteomes" id="UP001384579"/>
    </source>
</evidence>
<dbReference type="EMBL" id="JBBLXS010000238">
    <property type="protein sequence ID" value="MEK0186629.1"/>
    <property type="molecule type" value="Genomic_DNA"/>
</dbReference>
<feature type="transmembrane region" description="Helical" evidence="7">
    <location>
        <begin position="166"/>
        <end position="185"/>
    </location>
</feature>
<accession>A0ABU8YQF9</accession>
<feature type="domain" description="Glycosyltransferase 2-like" evidence="8">
    <location>
        <begin position="4"/>
        <end position="138"/>
    </location>
</feature>
<organism evidence="9 10">
    <name type="scientific">Microcoleus anatoxicus PTRS2</name>
    <dbReference type="NCBI Taxonomy" id="2705321"/>
    <lineage>
        <taxon>Bacteria</taxon>
        <taxon>Bacillati</taxon>
        <taxon>Cyanobacteriota</taxon>
        <taxon>Cyanophyceae</taxon>
        <taxon>Oscillatoriophycideae</taxon>
        <taxon>Oscillatoriales</taxon>
        <taxon>Microcoleaceae</taxon>
        <taxon>Microcoleus</taxon>
        <taxon>Microcoleus anatoxicus</taxon>
    </lineage>
</organism>
<evidence type="ECO:0000256" key="4">
    <source>
        <dbReference type="ARBA" id="ARBA00022692"/>
    </source>
</evidence>
<evidence type="ECO:0000313" key="9">
    <source>
        <dbReference type="EMBL" id="MEK0186629.1"/>
    </source>
</evidence>
<keyword evidence="3" id="KW-0808">Transferase</keyword>
<evidence type="ECO:0000256" key="7">
    <source>
        <dbReference type="SAM" id="Phobius"/>
    </source>
</evidence>
<dbReference type="PANTHER" id="PTHR43867">
    <property type="entry name" value="CELLULOSE SYNTHASE CATALYTIC SUBUNIT A [UDP-FORMING]"/>
    <property type="match status" value="1"/>
</dbReference>
<comment type="subcellular location">
    <subcellularLocation>
        <location evidence="1">Membrane</location>
        <topology evidence="1">Multi-pass membrane protein</topology>
    </subcellularLocation>
</comment>
<keyword evidence="5 7" id="KW-1133">Transmembrane helix</keyword>
<evidence type="ECO:0000256" key="3">
    <source>
        <dbReference type="ARBA" id="ARBA00022679"/>
    </source>
</evidence>
<dbReference type="InterPro" id="IPR050321">
    <property type="entry name" value="Glycosyltr_2/OpgH_subfam"/>
</dbReference>
<keyword evidence="10" id="KW-1185">Reference proteome</keyword>
<keyword evidence="4 7" id="KW-0812">Transmembrane</keyword>
<dbReference type="InterPro" id="IPR001173">
    <property type="entry name" value="Glyco_trans_2-like"/>
</dbReference>
<feature type="transmembrane region" description="Helical" evidence="7">
    <location>
        <begin position="108"/>
        <end position="128"/>
    </location>
</feature>
<proteinExistence type="predicted"/>
<evidence type="ECO:0000256" key="2">
    <source>
        <dbReference type="ARBA" id="ARBA00022676"/>
    </source>
</evidence>
<evidence type="ECO:0000259" key="8">
    <source>
        <dbReference type="Pfam" id="PF13632"/>
    </source>
</evidence>
<gene>
    <name evidence="9" type="ORF">WMG39_17485</name>
</gene>
<dbReference type="PANTHER" id="PTHR43867:SF2">
    <property type="entry name" value="CELLULOSE SYNTHASE CATALYTIC SUBUNIT A [UDP-FORMING]"/>
    <property type="match status" value="1"/>
</dbReference>
<feature type="transmembrane region" description="Helical" evidence="7">
    <location>
        <begin position="135"/>
        <end position="154"/>
    </location>
</feature>
<name>A0ABU8YQF9_9CYAN</name>
<dbReference type="SUPFAM" id="SSF53448">
    <property type="entry name" value="Nucleotide-diphospho-sugar transferases"/>
    <property type="match status" value="1"/>
</dbReference>
<keyword evidence="6 7" id="KW-0472">Membrane</keyword>
<protein>
    <submittedName>
        <fullName evidence="9">Glycosyltransferase family 2 protein</fullName>
    </submittedName>
</protein>
<dbReference type="InterPro" id="IPR029044">
    <property type="entry name" value="Nucleotide-diphossugar_trans"/>
</dbReference>
<dbReference type="Pfam" id="PF13632">
    <property type="entry name" value="Glyco_trans_2_3"/>
    <property type="match status" value="1"/>
</dbReference>
<sequence length="198" mass="21459">PSLLTGTGMAFPWSIIRSVSLASGNIVEDMQMSLDLAIAGHPTMFCPAARVTGCLPQQLLAATSQRTRWEHGHIQTLLTQTPRLASASLQQKRFDLLAIALDLSVPPLSLLVALWLAAFAASLLATTLGTSPMPAILLAIQGLLILVSIVGAWAKFGRADISGSTLLSVPFYILWKIPLYLGFLLKRQTKWVRTERDV</sequence>
<comment type="caution">
    <text evidence="9">The sequence shown here is derived from an EMBL/GenBank/DDBJ whole genome shotgun (WGS) entry which is preliminary data.</text>
</comment>
<dbReference type="RefSeq" id="WP_340541655.1">
    <property type="nucleotide sequence ID" value="NZ_JBBLXS010000238.1"/>
</dbReference>
<evidence type="ECO:0000256" key="6">
    <source>
        <dbReference type="ARBA" id="ARBA00023136"/>
    </source>
</evidence>
<evidence type="ECO:0000256" key="5">
    <source>
        <dbReference type="ARBA" id="ARBA00022989"/>
    </source>
</evidence>
<keyword evidence="2" id="KW-0328">Glycosyltransferase</keyword>